<evidence type="ECO:0000256" key="1">
    <source>
        <dbReference type="SAM" id="MobiDB-lite"/>
    </source>
</evidence>
<sequence length="145" mass="16158">MNSVQLSTSLRAISKNSQPEKTVSRISVRCHPKTDKLQYWIVFFKKYPLMITPPSFVQNTAEASSPNTPPEANSERREIQNLCELTRSSQMNTAEASSPNTPPEANSESREIQNLCELTRSSQMNTAEASSPNTPPEANSESREI</sequence>
<gene>
    <name evidence="2" type="ORF">AVEN_19169_1</name>
</gene>
<feature type="non-terminal residue" evidence="2">
    <location>
        <position position="145"/>
    </location>
</feature>
<protein>
    <submittedName>
        <fullName evidence="2">Uncharacterized protein</fullName>
    </submittedName>
</protein>
<comment type="caution">
    <text evidence="2">The sequence shown here is derived from an EMBL/GenBank/DDBJ whole genome shotgun (WGS) entry which is preliminary data.</text>
</comment>
<dbReference type="Proteomes" id="UP000499080">
    <property type="component" value="Unassembled WGS sequence"/>
</dbReference>
<dbReference type="AlphaFoldDB" id="A0A4Y2RA88"/>
<organism evidence="2 3">
    <name type="scientific">Araneus ventricosus</name>
    <name type="common">Orbweaver spider</name>
    <name type="synonym">Epeira ventricosa</name>
    <dbReference type="NCBI Taxonomy" id="182803"/>
    <lineage>
        <taxon>Eukaryota</taxon>
        <taxon>Metazoa</taxon>
        <taxon>Ecdysozoa</taxon>
        <taxon>Arthropoda</taxon>
        <taxon>Chelicerata</taxon>
        <taxon>Arachnida</taxon>
        <taxon>Araneae</taxon>
        <taxon>Araneomorphae</taxon>
        <taxon>Entelegynae</taxon>
        <taxon>Araneoidea</taxon>
        <taxon>Araneidae</taxon>
        <taxon>Araneus</taxon>
    </lineage>
</organism>
<feature type="region of interest" description="Disordered" evidence="1">
    <location>
        <begin position="59"/>
        <end position="145"/>
    </location>
</feature>
<dbReference type="EMBL" id="BGPR01016358">
    <property type="protein sequence ID" value="GBN72692.1"/>
    <property type="molecule type" value="Genomic_DNA"/>
</dbReference>
<reference evidence="2 3" key="1">
    <citation type="journal article" date="2019" name="Sci. Rep.">
        <title>Orb-weaving spider Araneus ventricosus genome elucidates the spidroin gene catalogue.</title>
        <authorList>
            <person name="Kono N."/>
            <person name="Nakamura H."/>
            <person name="Ohtoshi R."/>
            <person name="Moran D.A.P."/>
            <person name="Shinohara A."/>
            <person name="Yoshida Y."/>
            <person name="Fujiwara M."/>
            <person name="Mori M."/>
            <person name="Tomita M."/>
            <person name="Arakawa K."/>
        </authorList>
    </citation>
    <scope>NUCLEOTIDE SEQUENCE [LARGE SCALE GENOMIC DNA]</scope>
</reference>
<accession>A0A4Y2RA88</accession>
<feature type="compositionally biased region" description="Polar residues" evidence="1">
    <location>
        <begin position="119"/>
        <end position="139"/>
    </location>
</feature>
<keyword evidence="3" id="KW-1185">Reference proteome</keyword>
<name>A0A4Y2RA88_ARAVE</name>
<evidence type="ECO:0000313" key="2">
    <source>
        <dbReference type="EMBL" id="GBN72692.1"/>
    </source>
</evidence>
<proteinExistence type="predicted"/>
<feature type="compositionally biased region" description="Polar residues" evidence="1">
    <location>
        <begin position="86"/>
        <end position="106"/>
    </location>
</feature>
<evidence type="ECO:0000313" key="3">
    <source>
        <dbReference type="Proteomes" id="UP000499080"/>
    </source>
</evidence>